<dbReference type="SUPFAM" id="SSF53271">
    <property type="entry name" value="PRTase-like"/>
    <property type="match status" value="1"/>
</dbReference>
<dbReference type="InterPro" id="IPR036282">
    <property type="entry name" value="Glutathione-S-Trfase_C_sf"/>
</dbReference>
<evidence type="ECO:0000256" key="1">
    <source>
        <dbReference type="SAM" id="MobiDB-lite"/>
    </source>
</evidence>
<evidence type="ECO:0000259" key="2">
    <source>
        <dbReference type="Pfam" id="PF00043"/>
    </source>
</evidence>
<sequence length="278" mass="32407">MVKHDWPKQNEKKSRHTRESSVHIQHAFVWSPELVVKPHPRRRQVQRYRFDQRPTSRRLCTPLENHLRLRTYLVGEQIYLADIVVASALVYPFKFVLDKEFRKPYSTEVDAISCFDARGFLFAPYLGALFQMRVFMLRKPDKMPSVSDTIKYFKGYKGDNSEGGDHLSIQTYAVNKGDRVLLVDDVRGRHPPRAAGGRLRHGLHLRGGDRYMENFRIRVFPVLGTMPALFGQSMAAYVLCDLAGKKINPEAVARLSRDQRNKLYQKLQQREHVLFHEE</sequence>
<dbReference type="InterPro" id="IPR050802">
    <property type="entry name" value="EF-GSTs"/>
</dbReference>
<dbReference type="InterPro" id="IPR004046">
    <property type="entry name" value="GST_C"/>
</dbReference>
<dbReference type="Gene3D" id="1.20.1050.130">
    <property type="match status" value="1"/>
</dbReference>
<dbReference type="GO" id="GO:0005634">
    <property type="term" value="C:nucleus"/>
    <property type="evidence" value="ECO:0007669"/>
    <property type="project" value="TreeGrafter"/>
</dbReference>
<feature type="region of interest" description="Disordered" evidence="1">
    <location>
        <begin position="1"/>
        <end position="20"/>
    </location>
</feature>
<reference evidence="3 4" key="1">
    <citation type="submission" date="2018-09" db="EMBL/GenBank/DDBJ databases">
        <title>Genomic investigation of the strawberry pathogen Phytophthora fragariae indicates pathogenicity is determined by transcriptional variation in three key races.</title>
        <authorList>
            <person name="Adams T.M."/>
            <person name="Armitage A.D."/>
            <person name="Sobczyk M.K."/>
            <person name="Bates H.J."/>
            <person name="Dunwell J.M."/>
            <person name="Nellist C.F."/>
            <person name="Harrison R.J."/>
        </authorList>
    </citation>
    <scope>NUCLEOTIDE SEQUENCE [LARGE SCALE GENOMIC DNA]</scope>
    <source>
        <strain evidence="3 4">SCRP249</strain>
    </source>
</reference>
<dbReference type="InterPro" id="IPR000836">
    <property type="entry name" value="PRTase_dom"/>
</dbReference>
<dbReference type="Proteomes" id="UP000429607">
    <property type="component" value="Unassembled WGS sequence"/>
</dbReference>
<organism evidence="3 4">
    <name type="scientific">Phytophthora rubi</name>
    <dbReference type="NCBI Taxonomy" id="129364"/>
    <lineage>
        <taxon>Eukaryota</taxon>
        <taxon>Sar</taxon>
        <taxon>Stramenopiles</taxon>
        <taxon>Oomycota</taxon>
        <taxon>Peronosporomycetes</taxon>
        <taxon>Peronosporales</taxon>
        <taxon>Peronosporaceae</taxon>
        <taxon>Phytophthora</taxon>
    </lineage>
</organism>
<proteinExistence type="predicted"/>
<comment type="caution">
    <text evidence="3">The sequence shown here is derived from an EMBL/GenBank/DDBJ whole genome shotgun (WGS) entry which is preliminary data.</text>
</comment>
<name>A0A6A3MVN3_9STRA</name>
<dbReference type="InterPro" id="IPR029057">
    <property type="entry name" value="PRTase-like"/>
</dbReference>
<dbReference type="EMBL" id="QXFV01000500">
    <property type="protein sequence ID" value="KAE9035756.1"/>
    <property type="molecule type" value="Genomic_DNA"/>
</dbReference>
<protein>
    <recommendedName>
        <fullName evidence="2">Glutathione S-transferase C-terminal domain-containing protein</fullName>
    </recommendedName>
</protein>
<dbReference type="PANTHER" id="PTHR43986:SF1">
    <property type="entry name" value="ELONGATION FACTOR 1-GAMMA"/>
    <property type="match status" value="1"/>
</dbReference>
<feature type="domain" description="Glutathione S-transferase C-terminal" evidence="2">
    <location>
        <begin position="43"/>
        <end position="102"/>
    </location>
</feature>
<dbReference type="CDD" id="cd06223">
    <property type="entry name" value="PRTases_typeI"/>
    <property type="match status" value="1"/>
</dbReference>
<accession>A0A6A3MVN3</accession>
<evidence type="ECO:0000313" key="4">
    <source>
        <dbReference type="Proteomes" id="UP000429607"/>
    </source>
</evidence>
<gene>
    <name evidence="3" type="ORF">PR001_g9173</name>
</gene>
<dbReference type="Pfam" id="PF00043">
    <property type="entry name" value="GST_C"/>
    <property type="match status" value="1"/>
</dbReference>
<dbReference type="GO" id="GO:0006414">
    <property type="term" value="P:translational elongation"/>
    <property type="evidence" value="ECO:0007669"/>
    <property type="project" value="TreeGrafter"/>
</dbReference>
<dbReference type="Gene3D" id="3.40.50.2020">
    <property type="match status" value="1"/>
</dbReference>
<dbReference type="PANTHER" id="PTHR43986">
    <property type="entry name" value="ELONGATION FACTOR 1-GAMMA"/>
    <property type="match status" value="1"/>
</dbReference>
<dbReference type="SUPFAM" id="SSF47616">
    <property type="entry name" value="GST C-terminal domain-like"/>
    <property type="match status" value="1"/>
</dbReference>
<dbReference type="AlphaFoldDB" id="A0A6A3MVN3"/>
<dbReference type="GO" id="GO:0005737">
    <property type="term" value="C:cytoplasm"/>
    <property type="evidence" value="ECO:0007669"/>
    <property type="project" value="TreeGrafter"/>
</dbReference>
<evidence type="ECO:0000313" key="3">
    <source>
        <dbReference type="EMBL" id="KAE9035756.1"/>
    </source>
</evidence>